<dbReference type="PANTHER" id="PTHR13696:SF96">
    <property type="entry name" value="COBQ_COBB_MIND_PARA NUCLEOTIDE BINDING DOMAIN-CONTAINING PROTEIN"/>
    <property type="match status" value="1"/>
</dbReference>
<sequence length="215" mass="24167">MNILFGSHKGGVGKSTLLASIAVALSKHFSKRVAILETDKLRGLKKWHARRCNAGLIPEITYMENYTDIKKATIRLHSTHDYVLIDSAGHDSKEFRQAMTFADVLLSPLCPSSQVEIDSLEELTVTVKQGQAAYNPKLHVFIVLNRCSTHSCDKDTNSIYQMLNNDPDWLPAAKQHIYERSTHRRTFSEGKGIHEGSDSKAKSELERLMIEIGIM</sequence>
<reference evidence="1 2" key="1">
    <citation type="submission" date="2017-05" db="EMBL/GenBank/DDBJ databases">
        <title>Genome sequence of Candidatus Fukatsuia symbiotica and Candidatus Hamiltonella defensa from Acyrthosiphon pisum strain 5D.</title>
        <authorList>
            <person name="Patel V.A."/>
            <person name="Chevignon G."/>
            <person name="Russell J.A."/>
            <person name="Oliver K.M."/>
        </authorList>
    </citation>
    <scope>NUCLEOTIDE SEQUENCE [LARGE SCALE GENOMIC DNA]</scope>
    <source>
        <strain evidence="1 2">5D</strain>
        <plasmid evidence="2">p5d_fsymbiotica-1</plasmid>
    </source>
</reference>
<evidence type="ECO:0008006" key="3">
    <source>
        <dbReference type="Google" id="ProtNLM"/>
    </source>
</evidence>
<protein>
    <recommendedName>
        <fullName evidence="3">Peptidyl-arginine deiminase</fullName>
    </recommendedName>
</protein>
<dbReference type="KEGG" id="fsm:CCS41_14140"/>
<dbReference type="RefSeq" id="WP_119797871.1">
    <property type="nucleotide sequence ID" value="NZ_CP021660.1"/>
</dbReference>
<dbReference type="Proteomes" id="UP000261875">
    <property type="component" value="Plasmid p5D_Fsymbiotica-1"/>
</dbReference>
<dbReference type="InterPro" id="IPR009744">
    <property type="entry name" value="VirC1"/>
</dbReference>
<geneLocation type="plasmid" evidence="2">
    <name>p5d_fsymbiotica-1</name>
</geneLocation>
<dbReference type="CDD" id="cd02042">
    <property type="entry name" value="ParAB_family"/>
    <property type="match status" value="1"/>
</dbReference>
<accession>A0A2Y9CKI2</accession>
<dbReference type="PANTHER" id="PTHR13696">
    <property type="entry name" value="P-LOOP CONTAINING NUCLEOSIDE TRIPHOSPHATE HYDROLASE"/>
    <property type="match status" value="1"/>
</dbReference>
<dbReference type="AlphaFoldDB" id="A0A2Y9CKI2"/>
<proteinExistence type="predicted"/>
<gene>
    <name evidence="1" type="ORF">CCS41_14140</name>
</gene>
<dbReference type="InterPro" id="IPR027417">
    <property type="entry name" value="P-loop_NTPase"/>
</dbReference>
<dbReference type="PIRSF" id="PIRSF009320">
    <property type="entry name" value="Nuc_binding_HP_1000"/>
    <property type="match status" value="1"/>
</dbReference>
<keyword evidence="2" id="KW-1185">Reference proteome</keyword>
<dbReference type="SUPFAM" id="SSF52540">
    <property type="entry name" value="P-loop containing nucleoside triphosphate hydrolases"/>
    <property type="match status" value="1"/>
</dbReference>
<dbReference type="Pfam" id="PF07015">
    <property type="entry name" value="VirC1"/>
    <property type="match status" value="1"/>
</dbReference>
<name>A0A2Y9CKI2_9GAMM</name>
<organism evidence="1 2">
    <name type="scientific">Candidatus Fukatsuia symbiotica</name>
    <dbReference type="NCBI Taxonomy" id="1878942"/>
    <lineage>
        <taxon>Bacteria</taxon>
        <taxon>Pseudomonadati</taxon>
        <taxon>Pseudomonadota</taxon>
        <taxon>Gammaproteobacteria</taxon>
        <taxon>Enterobacterales</taxon>
        <taxon>Yersiniaceae</taxon>
        <taxon>Candidatus Fukatsuia</taxon>
    </lineage>
</organism>
<evidence type="ECO:0000313" key="2">
    <source>
        <dbReference type="Proteomes" id="UP000261875"/>
    </source>
</evidence>
<keyword evidence="1" id="KW-0614">Plasmid</keyword>
<dbReference type="OrthoDB" id="69313at2"/>
<evidence type="ECO:0000313" key="1">
    <source>
        <dbReference type="EMBL" id="AWK15560.1"/>
    </source>
</evidence>
<dbReference type="EMBL" id="CP021660">
    <property type="protein sequence ID" value="AWK15560.1"/>
    <property type="molecule type" value="Genomic_DNA"/>
</dbReference>
<dbReference type="Gene3D" id="3.40.50.300">
    <property type="entry name" value="P-loop containing nucleotide triphosphate hydrolases"/>
    <property type="match status" value="1"/>
</dbReference>
<dbReference type="InterPro" id="IPR050678">
    <property type="entry name" value="DNA_Partitioning_ATPase"/>
</dbReference>